<sequence>MSLAEVYNVLVPRVYAAGGEVGVDVQLPGHISRFTNIASVLGFVLNIILGIGIFLTVAYLVIGGIQYVTSKGDVKAADTARQSITNAVIGFVVIMGATTIKFIVQATLGTDDVAVDNVLPTGF</sequence>
<gene>
    <name evidence="2" type="ORF">KC980_00420</name>
</gene>
<keyword evidence="1" id="KW-1133">Transmembrane helix</keyword>
<dbReference type="AlphaFoldDB" id="A0A955EAL9"/>
<keyword evidence="1" id="KW-0812">Transmembrane</keyword>
<feature type="transmembrane region" description="Helical" evidence="1">
    <location>
        <begin position="83"/>
        <end position="104"/>
    </location>
</feature>
<reference evidence="2" key="2">
    <citation type="journal article" date="2021" name="Microbiome">
        <title>Successional dynamics and alternative stable states in a saline activated sludge microbial community over 9 years.</title>
        <authorList>
            <person name="Wang Y."/>
            <person name="Ye J."/>
            <person name="Ju F."/>
            <person name="Liu L."/>
            <person name="Boyd J.A."/>
            <person name="Deng Y."/>
            <person name="Parks D.H."/>
            <person name="Jiang X."/>
            <person name="Yin X."/>
            <person name="Woodcroft B.J."/>
            <person name="Tyson G.W."/>
            <person name="Hugenholtz P."/>
            <person name="Polz M.F."/>
            <person name="Zhang T."/>
        </authorList>
    </citation>
    <scope>NUCLEOTIDE SEQUENCE</scope>
    <source>
        <strain evidence="2">HKST-UBA79</strain>
    </source>
</reference>
<dbReference type="Pfam" id="PF18895">
    <property type="entry name" value="T4SS_pilin"/>
    <property type="match status" value="1"/>
</dbReference>
<name>A0A955EAL9_UNCKA</name>
<dbReference type="InterPro" id="IPR043993">
    <property type="entry name" value="T4SS_pilin"/>
</dbReference>
<dbReference type="Proteomes" id="UP000740557">
    <property type="component" value="Unassembled WGS sequence"/>
</dbReference>
<evidence type="ECO:0000256" key="1">
    <source>
        <dbReference type="SAM" id="Phobius"/>
    </source>
</evidence>
<keyword evidence="1" id="KW-0472">Membrane</keyword>
<evidence type="ECO:0000313" key="2">
    <source>
        <dbReference type="EMBL" id="MCA9307956.1"/>
    </source>
</evidence>
<feature type="transmembrane region" description="Helical" evidence="1">
    <location>
        <begin position="37"/>
        <end position="62"/>
    </location>
</feature>
<organism evidence="2 3">
    <name type="scientific">candidate division WWE3 bacterium</name>
    <dbReference type="NCBI Taxonomy" id="2053526"/>
    <lineage>
        <taxon>Bacteria</taxon>
        <taxon>Katanobacteria</taxon>
    </lineage>
</organism>
<protein>
    <submittedName>
        <fullName evidence="2">Uncharacterized protein</fullName>
    </submittedName>
</protein>
<dbReference type="EMBL" id="JAGQNX010000009">
    <property type="protein sequence ID" value="MCA9307956.1"/>
    <property type="molecule type" value="Genomic_DNA"/>
</dbReference>
<accession>A0A955EAL9</accession>
<comment type="caution">
    <text evidence="2">The sequence shown here is derived from an EMBL/GenBank/DDBJ whole genome shotgun (WGS) entry which is preliminary data.</text>
</comment>
<evidence type="ECO:0000313" key="3">
    <source>
        <dbReference type="Proteomes" id="UP000740557"/>
    </source>
</evidence>
<reference evidence="2" key="1">
    <citation type="submission" date="2020-04" db="EMBL/GenBank/DDBJ databases">
        <authorList>
            <person name="Zhang T."/>
        </authorList>
    </citation>
    <scope>NUCLEOTIDE SEQUENCE</scope>
    <source>
        <strain evidence="2">HKST-UBA79</strain>
    </source>
</reference>
<proteinExistence type="predicted"/>